<accession>A0A067K876</accession>
<proteinExistence type="predicted"/>
<organism evidence="2 3">
    <name type="scientific">Jatropha curcas</name>
    <name type="common">Barbados nut</name>
    <dbReference type="NCBI Taxonomy" id="180498"/>
    <lineage>
        <taxon>Eukaryota</taxon>
        <taxon>Viridiplantae</taxon>
        <taxon>Streptophyta</taxon>
        <taxon>Embryophyta</taxon>
        <taxon>Tracheophyta</taxon>
        <taxon>Spermatophyta</taxon>
        <taxon>Magnoliopsida</taxon>
        <taxon>eudicotyledons</taxon>
        <taxon>Gunneridae</taxon>
        <taxon>Pentapetalae</taxon>
        <taxon>rosids</taxon>
        <taxon>fabids</taxon>
        <taxon>Malpighiales</taxon>
        <taxon>Euphorbiaceae</taxon>
        <taxon>Crotonoideae</taxon>
        <taxon>Jatropheae</taxon>
        <taxon>Jatropha</taxon>
    </lineage>
</organism>
<name>A0A067K876_JATCU</name>
<evidence type="ECO:0000313" key="2">
    <source>
        <dbReference type="EMBL" id="KDP32287.1"/>
    </source>
</evidence>
<feature type="region of interest" description="Disordered" evidence="1">
    <location>
        <begin position="1"/>
        <end position="78"/>
    </location>
</feature>
<sequence>MARGRGVDSDPPGSRPHAGHGRRHSTHGRRGVIPPLPHPPSNTPGSSSSVQLPMPPHTPSIPTSSSLFIGSVKSSSAS</sequence>
<keyword evidence="3" id="KW-1185">Reference proteome</keyword>
<dbReference type="Proteomes" id="UP000027138">
    <property type="component" value="Unassembled WGS sequence"/>
</dbReference>
<dbReference type="EMBL" id="KK914582">
    <property type="protein sequence ID" value="KDP32287.1"/>
    <property type="molecule type" value="Genomic_DNA"/>
</dbReference>
<dbReference type="AlphaFoldDB" id="A0A067K876"/>
<feature type="compositionally biased region" description="Basic residues" evidence="1">
    <location>
        <begin position="17"/>
        <end position="30"/>
    </location>
</feature>
<protein>
    <submittedName>
        <fullName evidence="2">Uncharacterized protein</fullName>
    </submittedName>
</protein>
<gene>
    <name evidence="2" type="ORF">JCGZ_13212</name>
</gene>
<reference evidence="2 3" key="1">
    <citation type="journal article" date="2014" name="PLoS ONE">
        <title>Global Analysis of Gene Expression Profiles in Physic Nut (Jatropha curcas L.) Seedlings Exposed to Salt Stress.</title>
        <authorList>
            <person name="Zhang L."/>
            <person name="Zhang C."/>
            <person name="Wu P."/>
            <person name="Chen Y."/>
            <person name="Li M."/>
            <person name="Jiang H."/>
            <person name="Wu G."/>
        </authorList>
    </citation>
    <scope>NUCLEOTIDE SEQUENCE [LARGE SCALE GENOMIC DNA]</scope>
    <source>
        <strain evidence="3">cv. GZQX0401</strain>
        <tissue evidence="2">Young leaves</tissue>
    </source>
</reference>
<evidence type="ECO:0000313" key="3">
    <source>
        <dbReference type="Proteomes" id="UP000027138"/>
    </source>
</evidence>
<evidence type="ECO:0000256" key="1">
    <source>
        <dbReference type="SAM" id="MobiDB-lite"/>
    </source>
</evidence>